<keyword evidence="3" id="KW-0670">Pyruvate</keyword>
<reference evidence="4" key="1">
    <citation type="submission" date="2016-11" db="EMBL/GenBank/DDBJ databases">
        <authorList>
            <person name="Varghese N."/>
            <person name="Submissions S."/>
        </authorList>
    </citation>
    <scope>NUCLEOTIDE SEQUENCE [LARGE SCALE GENOMIC DNA]</scope>
    <source>
        <strain evidence="4">CGMCC 1.8995</strain>
    </source>
</reference>
<proteinExistence type="predicted"/>
<sequence>MTKLTDSLANDVSRRSLLKQLVVGVTGATLSGNALAQLGNVKPSGPLKGAVNHSVSRWTYGKLSIEELCQVVKLLGFKAIDLVGPEDWATLKKYGVDSSMCNGAELNLTDGWADPQFHEALIARYTAHIDKVADAGYTNLICFSGNKRGKTPEEGLIHAEKGLKQVLGHAEKRGVVLQMELFNSKVNHPDYFADNSAWGIALCDRLGSENFKLLYDIYHMQISEGDIIRTIQDNHAYFGHYHTAGVPGRHEIDDTQELYYPAIIKAIVATGFTGYVAQEFIPTPSDISGQIASLRQAIDICDV</sequence>
<dbReference type="InterPro" id="IPR013022">
    <property type="entry name" value="Xyl_isomerase-like_TIM-brl"/>
</dbReference>
<dbReference type="InterPro" id="IPR050417">
    <property type="entry name" value="Sugar_Epim/Isomerase"/>
</dbReference>
<dbReference type="OrthoDB" id="9786584at2"/>
<dbReference type="AlphaFoldDB" id="A0A1M5E645"/>
<name>A0A1M5E645_9ALTE</name>
<feature type="domain" description="Xylose isomerase-like TIM barrel" evidence="2">
    <location>
        <begin position="90"/>
        <end position="295"/>
    </location>
</feature>
<dbReference type="PROSITE" id="PS51318">
    <property type="entry name" value="TAT"/>
    <property type="match status" value="1"/>
</dbReference>
<dbReference type="PANTHER" id="PTHR43489">
    <property type="entry name" value="ISOMERASE"/>
    <property type="match status" value="1"/>
</dbReference>
<protein>
    <submittedName>
        <fullName evidence="3">Hydroxypyruvate isomerase</fullName>
    </submittedName>
</protein>
<organism evidence="3 4">
    <name type="scientific">Marisediminitalea aggregata</name>
    <dbReference type="NCBI Taxonomy" id="634436"/>
    <lineage>
        <taxon>Bacteria</taxon>
        <taxon>Pseudomonadati</taxon>
        <taxon>Pseudomonadota</taxon>
        <taxon>Gammaproteobacteria</taxon>
        <taxon>Alteromonadales</taxon>
        <taxon>Alteromonadaceae</taxon>
        <taxon>Marisediminitalea</taxon>
    </lineage>
</organism>
<dbReference type="Gene3D" id="3.20.20.150">
    <property type="entry name" value="Divalent-metal-dependent TIM barrel enzymes"/>
    <property type="match status" value="1"/>
</dbReference>
<gene>
    <name evidence="3" type="ORF">SAMN05216361_0270</name>
</gene>
<dbReference type="PANTHER" id="PTHR43489:SF3">
    <property type="entry name" value="XYLOSE ISOMERASE DOMAIN PROTEIN TIM BARREL"/>
    <property type="match status" value="1"/>
</dbReference>
<dbReference type="RefSeq" id="WP_073316767.1">
    <property type="nucleotide sequence ID" value="NZ_FQWD01000001.1"/>
</dbReference>
<evidence type="ECO:0000313" key="4">
    <source>
        <dbReference type="Proteomes" id="UP000184520"/>
    </source>
</evidence>
<dbReference type="SUPFAM" id="SSF51658">
    <property type="entry name" value="Xylose isomerase-like"/>
    <property type="match status" value="1"/>
</dbReference>
<dbReference type="Proteomes" id="UP000184520">
    <property type="component" value="Unassembled WGS sequence"/>
</dbReference>
<evidence type="ECO:0000259" key="2">
    <source>
        <dbReference type="Pfam" id="PF01261"/>
    </source>
</evidence>
<dbReference type="STRING" id="634436.SAMN05216361_0270"/>
<evidence type="ECO:0000256" key="1">
    <source>
        <dbReference type="ARBA" id="ARBA00023235"/>
    </source>
</evidence>
<dbReference type="GO" id="GO:0016853">
    <property type="term" value="F:isomerase activity"/>
    <property type="evidence" value="ECO:0007669"/>
    <property type="project" value="UniProtKB-KW"/>
</dbReference>
<dbReference type="InterPro" id="IPR036237">
    <property type="entry name" value="Xyl_isomerase-like_sf"/>
</dbReference>
<dbReference type="Pfam" id="PF01261">
    <property type="entry name" value="AP_endonuc_2"/>
    <property type="match status" value="1"/>
</dbReference>
<accession>A0A1M5E645</accession>
<dbReference type="EMBL" id="FQWD01000001">
    <property type="protein sequence ID" value="SHF74738.1"/>
    <property type="molecule type" value="Genomic_DNA"/>
</dbReference>
<keyword evidence="4" id="KW-1185">Reference proteome</keyword>
<evidence type="ECO:0000313" key="3">
    <source>
        <dbReference type="EMBL" id="SHF74738.1"/>
    </source>
</evidence>
<keyword evidence="1 3" id="KW-0413">Isomerase</keyword>
<dbReference type="InterPro" id="IPR006311">
    <property type="entry name" value="TAT_signal"/>
</dbReference>